<dbReference type="SUPFAM" id="SSF81321">
    <property type="entry name" value="Family A G protein-coupled receptor-like"/>
    <property type="match status" value="1"/>
</dbReference>
<evidence type="ECO:0000256" key="11">
    <source>
        <dbReference type="ARBA" id="ARBA00023224"/>
    </source>
</evidence>
<dbReference type="PROSITE" id="PS50041">
    <property type="entry name" value="C_TYPE_LECTIN_2"/>
    <property type="match status" value="2"/>
</dbReference>
<feature type="disulfide bond" evidence="12">
    <location>
        <begin position="115"/>
        <end position="127"/>
    </location>
</feature>
<gene>
    <name evidence="20" type="primary">RXFP2</name>
    <name evidence="20" type="ORF">BLAG_LOCUS10637</name>
</gene>
<evidence type="ECO:0000256" key="12">
    <source>
        <dbReference type="PROSITE-ProRule" id="PRU00124"/>
    </source>
</evidence>
<feature type="disulfide bond" evidence="12">
    <location>
        <begin position="56"/>
        <end position="71"/>
    </location>
</feature>
<dbReference type="PROSITE" id="PS50068">
    <property type="entry name" value="LDLRA_2"/>
    <property type="match status" value="8"/>
</dbReference>
<evidence type="ECO:0000256" key="7">
    <source>
        <dbReference type="ARBA" id="ARBA00023040"/>
    </source>
</evidence>
<dbReference type="PROSITE" id="PS51450">
    <property type="entry name" value="LRR"/>
    <property type="match status" value="2"/>
</dbReference>
<dbReference type="InterPro" id="IPR036055">
    <property type="entry name" value="LDL_receptor-like_sf"/>
</dbReference>
<dbReference type="Gene3D" id="1.20.1070.10">
    <property type="entry name" value="Rhodopsin 7-helix transmembrane proteins"/>
    <property type="match status" value="1"/>
</dbReference>
<dbReference type="Gene3D" id="2.60.120.290">
    <property type="entry name" value="Spermadhesin, CUB domain"/>
    <property type="match status" value="1"/>
</dbReference>
<feature type="compositionally biased region" description="Gly residues" evidence="13">
    <location>
        <begin position="1857"/>
        <end position="1870"/>
    </location>
</feature>
<evidence type="ECO:0000256" key="1">
    <source>
        <dbReference type="ARBA" id="ARBA00004651"/>
    </source>
</evidence>
<evidence type="ECO:0000256" key="10">
    <source>
        <dbReference type="ARBA" id="ARBA00023170"/>
    </source>
</evidence>
<keyword evidence="2" id="KW-1003">Cell membrane</keyword>
<feature type="compositionally biased region" description="Basic and acidic residues" evidence="13">
    <location>
        <begin position="1844"/>
        <end position="1856"/>
    </location>
</feature>
<evidence type="ECO:0000313" key="21">
    <source>
        <dbReference type="Proteomes" id="UP000838412"/>
    </source>
</evidence>
<dbReference type="SUPFAM" id="SSF56436">
    <property type="entry name" value="C-type lectin-like"/>
    <property type="match status" value="2"/>
</dbReference>
<dbReference type="PROSITE" id="PS50022">
    <property type="entry name" value="FA58C_3"/>
    <property type="match status" value="2"/>
</dbReference>
<feature type="domain" description="F5/8 type C" evidence="17">
    <location>
        <begin position="820"/>
        <end position="976"/>
    </location>
</feature>
<evidence type="ECO:0000256" key="13">
    <source>
        <dbReference type="SAM" id="MobiDB-lite"/>
    </source>
</evidence>
<feature type="compositionally biased region" description="Basic and acidic residues" evidence="13">
    <location>
        <begin position="2048"/>
        <end position="2115"/>
    </location>
</feature>
<feature type="compositionally biased region" description="Basic and acidic residues" evidence="13">
    <location>
        <begin position="2023"/>
        <end position="2041"/>
    </location>
</feature>
<keyword evidence="15" id="KW-0732">Signal</keyword>
<feature type="signal peptide" evidence="15">
    <location>
        <begin position="1"/>
        <end position="23"/>
    </location>
</feature>
<keyword evidence="3" id="KW-0433">Leucine-rich repeat</keyword>
<proteinExistence type="predicted"/>
<keyword evidence="21" id="KW-1185">Reference proteome</keyword>
<feature type="region of interest" description="Disordered" evidence="13">
    <location>
        <begin position="1807"/>
        <end position="2156"/>
    </location>
</feature>
<feature type="disulfide bond" evidence="12">
    <location>
        <begin position="1007"/>
        <end position="1019"/>
    </location>
</feature>
<dbReference type="InterPro" id="IPR008979">
    <property type="entry name" value="Galactose-bd-like_sf"/>
</dbReference>
<dbReference type="Gene3D" id="2.60.120.260">
    <property type="entry name" value="Galactose-binding domain-like"/>
    <property type="match status" value="2"/>
</dbReference>
<dbReference type="SMART" id="SM00034">
    <property type="entry name" value="CLECT"/>
    <property type="match status" value="2"/>
</dbReference>
<keyword evidence="5" id="KW-0677">Repeat</keyword>
<keyword evidence="6 14" id="KW-1133">Transmembrane helix</keyword>
<comment type="subcellular location">
    <subcellularLocation>
        <location evidence="1">Cell membrane</location>
        <topology evidence="1">Multi-pass membrane protein</topology>
    </subcellularLocation>
</comment>
<feature type="disulfide bond" evidence="12">
    <location>
        <begin position="1102"/>
        <end position="1120"/>
    </location>
</feature>
<dbReference type="PRINTS" id="PR00261">
    <property type="entry name" value="LDLRECEPTOR"/>
</dbReference>
<evidence type="ECO:0000256" key="2">
    <source>
        <dbReference type="ARBA" id="ARBA00022475"/>
    </source>
</evidence>
<feature type="compositionally biased region" description="Basic and acidic residues" evidence="13">
    <location>
        <begin position="1951"/>
        <end position="1981"/>
    </location>
</feature>
<evidence type="ECO:0000259" key="17">
    <source>
        <dbReference type="PROSITE" id="PS50022"/>
    </source>
</evidence>
<feature type="domain" description="C-type lectin" evidence="18">
    <location>
        <begin position="321"/>
        <end position="436"/>
    </location>
</feature>
<dbReference type="InterPro" id="IPR000859">
    <property type="entry name" value="CUB_dom"/>
</dbReference>
<organism evidence="20 21">
    <name type="scientific">Branchiostoma lanceolatum</name>
    <name type="common">Common lancelet</name>
    <name type="synonym">Amphioxus lanceolatum</name>
    <dbReference type="NCBI Taxonomy" id="7740"/>
    <lineage>
        <taxon>Eukaryota</taxon>
        <taxon>Metazoa</taxon>
        <taxon>Chordata</taxon>
        <taxon>Cephalochordata</taxon>
        <taxon>Leptocardii</taxon>
        <taxon>Amphioxiformes</taxon>
        <taxon>Branchiostomatidae</taxon>
        <taxon>Branchiostoma</taxon>
    </lineage>
</organism>
<keyword evidence="8 14" id="KW-0472">Membrane</keyword>
<dbReference type="PANTHER" id="PTHR24372">
    <property type="entry name" value="GLYCOPROTEIN HORMONE RECEPTOR"/>
    <property type="match status" value="1"/>
</dbReference>
<feature type="compositionally biased region" description="Low complexity" evidence="13">
    <location>
        <begin position="1902"/>
        <end position="1913"/>
    </location>
</feature>
<reference evidence="20" key="1">
    <citation type="submission" date="2022-01" db="EMBL/GenBank/DDBJ databases">
        <authorList>
            <person name="Braso-Vives M."/>
        </authorList>
    </citation>
    <scope>NUCLEOTIDE SEQUENCE</scope>
</reference>
<dbReference type="InterPro" id="IPR016186">
    <property type="entry name" value="C-type_lectin-like/link_sf"/>
</dbReference>
<dbReference type="GO" id="GO:0008528">
    <property type="term" value="F:G protein-coupled peptide receptor activity"/>
    <property type="evidence" value="ECO:0007669"/>
    <property type="project" value="TreeGrafter"/>
</dbReference>
<feature type="disulfide bond" evidence="12">
    <location>
        <begin position="1286"/>
        <end position="1301"/>
    </location>
</feature>
<dbReference type="OrthoDB" id="6116813at2759"/>
<dbReference type="InterPro" id="IPR023415">
    <property type="entry name" value="LDLR_class-A_CS"/>
</dbReference>
<feature type="transmembrane region" description="Helical" evidence="14">
    <location>
        <begin position="1778"/>
        <end position="1798"/>
    </location>
</feature>
<dbReference type="Proteomes" id="UP000838412">
    <property type="component" value="Chromosome 17"/>
</dbReference>
<evidence type="ECO:0000259" key="18">
    <source>
        <dbReference type="PROSITE" id="PS50041"/>
    </source>
</evidence>
<evidence type="ECO:0000256" key="8">
    <source>
        <dbReference type="ARBA" id="ARBA00023136"/>
    </source>
</evidence>
<dbReference type="InterPro" id="IPR001304">
    <property type="entry name" value="C-type_lectin-like"/>
</dbReference>
<dbReference type="InterPro" id="IPR017452">
    <property type="entry name" value="GPCR_Rhodpsn_7TM"/>
</dbReference>
<feature type="transmembrane region" description="Helical" evidence="14">
    <location>
        <begin position="1546"/>
        <end position="1566"/>
    </location>
</feature>
<dbReference type="GO" id="GO:0005886">
    <property type="term" value="C:plasma membrane"/>
    <property type="evidence" value="ECO:0007669"/>
    <property type="project" value="UniProtKB-SubCell"/>
</dbReference>
<dbReference type="SUPFAM" id="SSF57424">
    <property type="entry name" value="LDL receptor-like module"/>
    <property type="match status" value="7"/>
</dbReference>
<dbReference type="Pfam" id="PF00057">
    <property type="entry name" value="Ldl_recept_a"/>
    <property type="match status" value="3"/>
</dbReference>
<feature type="disulfide bond" evidence="12">
    <location>
        <begin position="1235"/>
        <end position="1253"/>
    </location>
</feature>
<feature type="transmembrane region" description="Helical" evidence="14">
    <location>
        <begin position="1638"/>
        <end position="1663"/>
    </location>
</feature>
<protein>
    <submittedName>
        <fullName evidence="20">RXFP2 protein</fullName>
    </submittedName>
</protein>
<dbReference type="Pfam" id="PF00001">
    <property type="entry name" value="7tm_1"/>
    <property type="match status" value="1"/>
</dbReference>
<feature type="transmembrane region" description="Helical" evidence="14">
    <location>
        <begin position="1696"/>
        <end position="1720"/>
    </location>
</feature>
<dbReference type="CDD" id="cd00037">
    <property type="entry name" value="CLECT"/>
    <property type="match status" value="2"/>
</dbReference>
<dbReference type="InterPro" id="IPR003591">
    <property type="entry name" value="Leu-rich_rpt_typical-subtyp"/>
</dbReference>
<dbReference type="Pfam" id="PF00059">
    <property type="entry name" value="Lectin_C"/>
    <property type="match status" value="2"/>
</dbReference>
<feature type="transmembrane region" description="Helical" evidence="14">
    <location>
        <begin position="1589"/>
        <end position="1617"/>
    </location>
</feature>
<dbReference type="SUPFAM" id="SSF52058">
    <property type="entry name" value="L domain-like"/>
    <property type="match status" value="1"/>
</dbReference>
<dbReference type="GO" id="GO:0007189">
    <property type="term" value="P:adenylate cyclase-activating G protein-coupled receptor signaling pathway"/>
    <property type="evidence" value="ECO:0007669"/>
    <property type="project" value="TreeGrafter"/>
</dbReference>
<dbReference type="InterPro" id="IPR035914">
    <property type="entry name" value="Sperma_CUB_dom_sf"/>
</dbReference>
<feature type="compositionally biased region" description="Gly residues" evidence="13">
    <location>
        <begin position="1815"/>
        <end position="1824"/>
    </location>
</feature>
<feature type="chain" id="PRO_5035457830" evidence="15">
    <location>
        <begin position="24"/>
        <end position="2156"/>
    </location>
</feature>
<feature type="disulfide bond" evidence="12">
    <location>
        <begin position="1137"/>
        <end position="1155"/>
    </location>
</feature>
<dbReference type="Pfam" id="PF13855">
    <property type="entry name" value="LRR_8"/>
    <property type="match status" value="1"/>
</dbReference>
<evidence type="ECO:0000259" key="16">
    <source>
        <dbReference type="PROSITE" id="PS01180"/>
    </source>
</evidence>
<evidence type="ECO:0000259" key="19">
    <source>
        <dbReference type="PROSITE" id="PS50262"/>
    </source>
</evidence>
<evidence type="ECO:0000256" key="5">
    <source>
        <dbReference type="ARBA" id="ARBA00022737"/>
    </source>
</evidence>
<evidence type="ECO:0000256" key="3">
    <source>
        <dbReference type="ARBA" id="ARBA00022614"/>
    </source>
</evidence>
<dbReference type="InterPro" id="IPR000421">
    <property type="entry name" value="FA58C"/>
</dbReference>
<feature type="disulfide bond" evidence="12">
    <location>
        <begin position="1228"/>
        <end position="1240"/>
    </location>
</feature>
<feature type="disulfide bond" evidence="12">
    <location>
        <begin position="1247"/>
        <end position="1262"/>
    </location>
</feature>
<dbReference type="CDD" id="cd00112">
    <property type="entry name" value="LDLa"/>
    <property type="match status" value="8"/>
</dbReference>
<dbReference type="PROSITE" id="PS01180">
    <property type="entry name" value="CUB"/>
    <property type="match status" value="1"/>
</dbReference>
<dbReference type="Pfam" id="PF00754">
    <property type="entry name" value="F5_F8_type_C"/>
    <property type="match status" value="1"/>
</dbReference>
<accession>A0A8J9ZA70</accession>
<dbReference type="Gene3D" id="4.10.400.10">
    <property type="entry name" value="Low-density Lipoprotein Receptor"/>
    <property type="match status" value="7"/>
</dbReference>
<feature type="domain" description="CUB" evidence="16">
    <location>
        <begin position="512"/>
        <end position="650"/>
    </location>
</feature>
<keyword evidence="10" id="KW-0675">Receptor</keyword>
<dbReference type="PROSITE" id="PS01285">
    <property type="entry name" value="FA58C_1"/>
    <property type="match status" value="1"/>
</dbReference>
<dbReference type="EMBL" id="OV696702">
    <property type="protein sequence ID" value="CAH1249589.1"/>
    <property type="molecule type" value="Genomic_DNA"/>
</dbReference>
<dbReference type="InterPro" id="IPR016187">
    <property type="entry name" value="CTDL_fold"/>
</dbReference>
<feature type="domain" description="G-protein coupled receptors family 1 profile" evidence="19">
    <location>
        <begin position="1520"/>
        <end position="1795"/>
    </location>
</feature>
<dbReference type="PROSITE" id="PS50262">
    <property type="entry name" value="G_PROTEIN_RECEP_F1_2"/>
    <property type="match status" value="1"/>
</dbReference>
<dbReference type="SUPFAM" id="SSF49854">
    <property type="entry name" value="Spermadhesin, CUB domain"/>
    <property type="match status" value="1"/>
</dbReference>
<feature type="compositionally biased region" description="Low complexity" evidence="13">
    <location>
        <begin position="1922"/>
        <end position="1932"/>
    </location>
</feature>
<feature type="transmembrane region" description="Helical" evidence="14">
    <location>
        <begin position="1744"/>
        <end position="1766"/>
    </location>
</feature>
<dbReference type="PROSITE" id="PS01209">
    <property type="entry name" value="LDLRA_1"/>
    <property type="match status" value="5"/>
</dbReference>
<dbReference type="InterPro" id="IPR002172">
    <property type="entry name" value="LDrepeatLR_classA_rpt"/>
</dbReference>
<keyword evidence="7" id="KW-0297">G-protein coupled receptor</keyword>
<evidence type="ECO:0000256" key="15">
    <source>
        <dbReference type="SAM" id="SignalP"/>
    </source>
</evidence>
<dbReference type="FunFam" id="3.10.100.10:FF:000284">
    <property type="match status" value="1"/>
</dbReference>
<evidence type="ECO:0000256" key="9">
    <source>
        <dbReference type="ARBA" id="ARBA00023157"/>
    </source>
</evidence>
<feature type="disulfide bond" evidence="12">
    <location>
        <begin position="1014"/>
        <end position="1032"/>
    </location>
</feature>
<feature type="domain" description="C-type lectin" evidence="18">
    <location>
        <begin position="676"/>
        <end position="802"/>
    </location>
</feature>
<dbReference type="CDD" id="cd00041">
    <property type="entry name" value="CUB"/>
    <property type="match status" value="1"/>
</dbReference>
<keyword evidence="9 12" id="KW-1015">Disulfide bond</keyword>
<dbReference type="SMART" id="SM00369">
    <property type="entry name" value="LRR_TYP"/>
    <property type="match status" value="3"/>
</dbReference>
<sequence>MAGHTSIGTAVILTLLTVVLTAGQRVPLGSQGDDCSSMGKFQCNDTLQCIDAEKVCNMQADCADLSDERYCEFLTCPSSLHSNVSVQINSTDACNGYDDCPNRTDETKAVCDVFCEWRLPCLNSGECIPPEFFCDGHFHCNDTSDEWQCNVTGACNMPLTIGMGEMVAEQVNSSSGWVKPDALGPFEIKPFAVAWATRELNERQWVEFDIGETVQLSGFLTRGVGVAWTSIFKMGYGLSPSEVEFIQEDGEDKLFFVQGNGLKGARFDFSSPVRTRVMRFIPMSWYFVLAIRVEFMGCRITGQTHRHIPDDVICGEGWGLYKGGCYKRILAPLPWDRAETYCQALKGSLVSVHTQEEHDFLYARARTGWLGLRLPDHVRPTEFREEQRPEVLATMRWRDGMPVQPFFPWHPNDTVYDHARCVEMTPPGYWILRDCNSPKKPFICKRDINPWIKEVYQLVNKTSEHVKDPNQPLYPHAYNYDHERFWGMQLVDMDACRSCGHDADTCDHVIQCGTEDSEICGVIRSPGYPLSFPVDSICTVQINGPRKSYIVLQVLDIDIPVEADGSCSDRAVLLLDQKYPGGPWIEGARLCSPRDIREPFNSKFNSMQATHDIVFFKLIPTCFIVCFQVKALSNDTKYQYRGYLAVYNITYYKNQHLPPVYKPNEVYQCPCDYNLYEDRCYGIFTHHTHLSWTRARLECHAKNGTLASMSDGLETEFLHTALIHIVQSRQLGGEKMYIGLQDRNEFEFNMTWSDGHPLSYTAWAHIDRRYNLTQPSGAEIEDCVVLWYEYTWRIAQWHDTLCAGEDVFSYVCEIEADKEDHVCKLGMQDYAIENQQVVASWYETAPTMSHFARLEACSDYHGRGWSGIFDPKGVYFPWLQVDLPRLMLIAGIATQGLCTVGVDARVTELYLFHGMSEMAWTPYTGRGSEPVLLIGNTNSNATAINMFDPTFTTLHIRLELRNGTELFGLRFDLLGYAIRNLTEEDFKIERRTDYAIKDDTIDKSQECLDTHFRCGDGSCVHLVYLCDSVRDCMDGTDETLEVCGAADTCPEFSFSCREGGGGQCISLSFFCDRDDHCNTYEDEINCEWPEVNCRTDLGELECENKKCYDGKLRCDGNNDCEDKTDERRCDFCQGFQCFDGSCLPGQYECDGQIDCNGYIGEDEDHCLYKWDNATNLGYCEALMTCRNGACVGNSTNTTCLFNLDERGAHVGCRDATHLEGCTRDNAVCPVNTAQCDSGYCIQQRMVCDGKNDCIHGEDELNCDTYICPGAHRCRGETNCVPKNQLCDGVPHCAQGDDESFCSAKCPEGCECYGLVFFCRDMEFHVMLVDLPWYLRKIDLSNSFFTELAEMRGSNWTDVTFQRFSYMAELVLKNVGLWTLTNEMFLKLKNLLVLDLSYNMLTSVVNEPFSALGRLRVLNLRGNRIKTIESGVFAPLIDLNELQIQENQLSLYTLDLFNGLTTVTVLHTDSYQLICIAENEANLKLRTFTPPKDAIASCDDLIENRELRIVLWVLGWFAFLGNILFIVRRLVKQKGALTKIKILDFTFLNLHIADAIMGVYCIIIASADEHYRGRYIENAEIWKQGGLCQFAGFLFTLAAEIPFIALPLAAVEECMYAFYDLKFRKKYGDKEKPALPQWITLKITAVVLGASWLALAFLALVPMFGIPYFGNKFYAKSTVCLPVYIAGDLPVGFGYSAFLFIICNFCASVLLILCYVFMFAVDTMREVDYDDEGEAMEEMAFSHRLFAVSFTNLSCWLPVVLFGMAGWHGSPVSVDLTPWAALIMIPINAAVNPLIYMIFPDKKRDLGPAADKGKGAKPGQGGAKAGQGAAKPAQGGAKPGQGGAKVDKGGAKVDKGGAKPGQGGGKTGSDGGDSKPKGAEAQAGGKGKGAAGGKTGGGGKGAEGAAKPGSKGQAGVNGGAGGVKSVAKKGTGAPQDAAKASGGNAQGQGAEGKADEATVKVQVHRSEDKNDNISGSKDKSADISDDSGVSGSKGEGTEGSQGADGSPPGSKRAGASAEDVLTEGFKDEAKAVPAYKDGDVKAGDASTQNDKEGAKDDARAHAQEDAESGSVRDMDKVAVDAAAKDDKRGAKNDANAGKESKDDAKSGPVRDMDKVAVDAASMDSTGDAQNDAKAGGANDKAIAEIGGNGADGKDKAD</sequence>
<feature type="compositionally biased region" description="Gly residues" evidence="13">
    <location>
        <begin position="1883"/>
        <end position="1901"/>
    </location>
</feature>
<comment type="caution">
    <text evidence="12">Lacks conserved residue(s) required for the propagation of feature annotation.</text>
</comment>
<feature type="compositionally biased region" description="Low complexity" evidence="13">
    <location>
        <begin position="1825"/>
        <end position="1835"/>
    </location>
</feature>
<feature type="disulfide bond" evidence="12">
    <location>
        <begin position="1114"/>
        <end position="1129"/>
    </location>
</feature>
<evidence type="ECO:0000256" key="6">
    <source>
        <dbReference type="ARBA" id="ARBA00022989"/>
    </source>
</evidence>
<dbReference type="Gene3D" id="3.80.10.10">
    <property type="entry name" value="Ribonuclease Inhibitor"/>
    <property type="match status" value="1"/>
</dbReference>
<evidence type="ECO:0000256" key="14">
    <source>
        <dbReference type="SAM" id="Phobius"/>
    </source>
</evidence>
<dbReference type="FunFam" id="4.10.400.10:FF:000163">
    <property type="entry name" value="Complement factor I"/>
    <property type="match status" value="1"/>
</dbReference>
<dbReference type="PANTHER" id="PTHR24372:SF77">
    <property type="entry name" value="G-PROTEIN COUPLED RECEPTORS FAMILY 1 PROFILE DOMAIN-CONTAINING PROTEIN"/>
    <property type="match status" value="1"/>
</dbReference>
<dbReference type="SMART" id="SM00192">
    <property type="entry name" value="LDLa"/>
    <property type="match status" value="9"/>
</dbReference>
<keyword evidence="11" id="KW-0807">Transducer</keyword>
<evidence type="ECO:0000313" key="20">
    <source>
        <dbReference type="EMBL" id="CAH1249589.1"/>
    </source>
</evidence>
<dbReference type="InterPro" id="IPR032675">
    <property type="entry name" value="LRR_dom_sf"/>
</dbReference>
<keyword evidence="4 14" id="KW-0812">Transmembrane</keyword>
<evidence type="ECO:0000256" key="4">
    <source>
        <dbReference type="ARBA" id="ARBA00022692"/>
    </source>
</evidence>
<dbReference type="InterPro" id="IPR001611">
    <property type="entry name" value="Leu-rich_rpt"/>
</dbReference>
<dbReference type="SMART" id="SM00231">
    <property type="entry name" value="FA58C"/>
    <property type="match status" value="2"/>
</dbReference>
<feature type="domain" description="F5/8 type C" evidence="17">
    <location>
        <begin position="155"/>
        <end position="298"/>
    </location>
</feature>
<dbReference type="Gene3D" id="3.10.100.10">
    <property type="entry name" value="Mannose-Binding Protein A, subunit A"/>
    <property type="match status" value="2"/>
</dbReference>
<feature type="disulfide bond" evidence="12">
    <location>
        <begin position="134"/>
        <end position="149"/>
    </location>
</feature>
<feature type="disulfide bond" evidence="12">
    <location>
        <begin position="1071"/>
        <end position="1086"/>
    </location>
</feature>
<dbReference type="InterPro" id="IPR000276">
    <property type="entry name" value="GPCR_Rhodpsn"/>
</dbReference>
<feature type="transmembrane region" description="Helical" evidence="14">
    <location>
        <begin position="1508"/>
        <end position="1526"/>
    </location>
</feature>
<name>A0A8J9ZA70_BRALA</name>
<dbReference type="GO" id="GO:0009755">
    <property type="term" value="P:hormone-mediated signaling pathway"/>
    <property type="evidence" value="ECO:0007669"/>
    <property type="project" value="TreeGrafter"/>
</dbReference>
<dbReference type="SUPFAM" id="SSF49785">
    <property type="entry name" value="Galactose-binding domain-like"/>
    <property type="match status" value="2"/>
</dbReference>